<reference evidence="4 5" key="1">
    <citation type="journal article" date="2015" name="Int. J. Syst. Evol. Microbiol.">
        <title>Methanoculleus taiwanensis sp. nov., a methanogen isolated from deep marine sediment at the deformation front area near Taiwan.</title>
        <authorList>
            <person name="Weng C.Y."/>
            <person name="Chen S.C."/>
            <person name="Lai M.C."/>
            <person name="Wu S.Y."/>
            <person name="Lin S."/>
            <person name="Yang T.F."/>
            <person name="Chen P.C."/>
        </authorList>
    </citation>
    <scope>NUCLEOTIDE SEQUENCE [LARGE SCALE GENOMIC DNA]</scope>
    <source>
        <strain evidence="4 5">CYW4</strain>
    </source>
</reference>
<evidence type="ECO:0000256" key="1">
    <source>
        <dbReference type="ARBA" id="ARBA00022679"/>
    </source>
</evidence>
<keyword evidence="5" id="KW-1185">Reference proteome</keyword>
<gene>
    <name evidence="4" type="ORF">ABH15_04270</name>
</gene>
<accession>A0A498H654</accession>
<keyword evidence="3" id="KW-1133">Transmembrane helix</keyword>
<evidence type="ECO:0000313" key="4">
    <source>
        <dbReference type="EMBL" id="RXE57320.1"/>
    </source>
</evidence>
<name>A0A498H654_9EURY</name>
<keyword evidence="3" id="KW-0472">Membrane</keyword>
<dbReference type="InterPro" id="IPR048254">
    <property type="entry name" value="CDP_ALCOHOL_P_TRANSF_CS"/>
</dbReference>
<dbReference type="EMBL" id="LHQS01000001">
    <property type="protein sequence ID" value="RXE57320.1"/>
    <property type="molecule type" value="Genomic_DNA"/>
</dbReference>
<dbReference type="GO" id="GO:0016780">
    <property type="term" value="F:phosphotransferase activity, for other substituted phosphate groups"/>
    <property type="evidence" value="ECO:0007669"/>
    <property type="project" value="InterPro"/>
</dbReference>
<dbReference type="GO" id="GO:0016020">
    <property type="term" value="C:membrane"/>
    <property type="evidence" value="ECO:0007669"/>
    <property type="project" value="InterPro"/>
</dbReference>
<dbReference type="PROSITE" id="PS00379">
    <property type="entry name" value="CDP_ALCOHOL_P_TRANSF"/>
    <property type="match status" value="1"/>
</dbReference>
<dbReference type="AlphaFoldDB" id="A0A498H654"/>
<protein>
    <submittedName>
        <fullName evidence="4">CDP-diacylglycerol--glycerol-3-phosphate 3-phosphatidyltransferase</fullName>
    </submittedName>
</protein>
<sequence length="200" mass="21463">MTLDQFRPKVQGIFQPMVDISKKLGLTPNTYTVASLAFSAAAGIAFWAGGIALGILMVGLNALFDALDGALARDLGIASLRGDFLDHVIDRYADIFIITGIFAGGAASWQIGVFALTGVLMASYLGTQAQAVGVGRYYGGILGRADRLVLIILAGILTLLLPEIIYGLNYLGWLLVIFGVLGHYTALQRFAHTWRQIDKE</sequence>
<dbReference type="InterPro" id="IPR043130">
    <property type="entry name" value="CDP-OH_PTrfase_TM_dom"/>
</dbReference>
<keyword evidence="3" id="KW-0812">Transmembrane</keyword>
<dbReference type="InterPro" id="IPR000462">
    <property type="entry name" value="CDP-OH_P_trans"/>
</dbReference>
<evidence type="ECO:0000313" key="5">
    <source>
        <dbReference type="Proteomes" id="UP000290932"/>
    </source>
</evidence>
<feature type="transmembrane region" description="Helical" evidence="3">
    <location>
        <begin position="148"/>
        <end position="165"/>
    </location>
</feature>
<dbReference type="Gene3D" id="1.20.120.1760">
    <property type="match status" value="1"/>
</dbReference>
<feature type="transmembrane region" description="Helical" evidence="3">
    <location>
        <begin position="171"/>
        <end position="187"/>
    </location>
</feature>
<dbReference type="RefSeq" id="WP_128693112.1">
    <property type="nucleotide sequence ID" value="NZ_LHQS01000001.1"/>
</dbReference>
<dbReference type="Proteomes" id="UP000290932">
    <property type="component" value="Unassembled WGS sequence"/>
</dbReference>
<comment type="similarity">
    <text evidence="2">Belongs to the CDP-alcohol phosphatidyltransferase class-I family.</text>
</comment>
<keyword evidence="1 2" id="KW-0808">Transferase</keyword>
<dbReference type="OrthoDB" id="9904at2157"/>
<feature type="transmembrane region" description="Helical" evidence="3">
    <location>
        <begin position="95"/>
        <end position="127"/>
    </location>
</feature>
<evidence type="ECO:0000256" key="3">
    <source>
        <dbReference type="SAM" id="Phobius"/>
    </source>
</evidence>
<comment type="caution">
    <text evidence="4">The sequence shown here is derived from an EMBL/GenBank/DDBJ whole genome shotgun (WGS) entry which is preliminary data.</text>
</comment>
<evidence type="ECO:0000256" key="2">
    <source>
        <dbReference type="RuleBase" id="RU003750"/>
    </source>
</evidence>
<proteinExistence type="inferred from homology"/>
<feature type="transmembrane region" description="Helical" evidence="3">
    <location>
        <begin position="31"/>
        <end position="64"/>
    </location>
</feature>
<dbReference type="Pfam" id="PF01066">
    <property type="entry name" value="CDP-OH_P_transf"/>
    <property type="match status" value="1"/>
</dbReference>
<dbReference type="GO" id="GO:0008654">
    <property type="term" value="P:phospholipid biosynthetic process"/>
    <property type="evidence" value="ECO:0007669"/>
    <property type="project" value="InterPro"/>
</dbReference>
<organism evidence="4 5">
    <name type="scientific">Methanoculleus taiwanensis</name>
    <dbReference type="NCBI Taxonomy" id="1550565"/>
    <lineage>
        <taxon>Archaea</taxon>
        <taxon>Methanobacteriati</taxon>
        <taxon>Methanobacteriota</taxon>
        <taxon>Stenosarchaea group</taxon>
        <taxon>Methanomicrobia</taxon>
        <taxon>Methanomicrobiales</taxon>
        <taxon>Methanomicrobiaceae</taxon>
        <taxon>Methanoculleus</taxon>
    </lineage>
</organism>